<reference evidence="3" key="1">
    <citation type="submission" date="2021-01" db="UniProtKB">
        <authorList>
            <consortium name="EnsemblMetazoa"/>
        </authorList>
    </citation>
    <scope>IDENTIFICATION</scope>
</reference>
<keyword evidence="4" id="KW-1185">Reference proteome</keyword>
<feature type="compositionally biased region" description="Basic residues" evidence="1">
    <location>
        <begin position="143"/>
        <end position="155"/>
    </location>
</feature>
<evidence type="ECO:0000256" key="2">
    <source>
        <dbReference type="SAM" id="SignalP"/>
    </source>
</evidence>
<feature type="region of interest" description="Disordered" evidence="1">
    <location>
        <begin position="57"/>
        <end position="95"/>
    </location>
</feature>
<evidence type="ECO:0000313" key="4">
    <source>
        <dbReference type="Proteomes" id="UP000594262"/>
    </source>
</evidence>
<feature type="compositionally biased region" description="Low complexity" evidence="1">
    <location>
        <begin position="67"/>
        <end position="90"/>
    </location>
</feature>
<feature type="chain" id="PRO_5029849917" evidence="2">
    <location>
        <begin position="22"/>
        <end position="155"/>
    </location>
</feature>
<feature type="compositionally biased region" description="Polar residues" evidence="1">
    <location>
        <begin position="57"/>
        <end position="66"/>
    </location>
</feature>
<feature type="region of interest" description="Disordered" evidence="1">
    <location>
        <begin position="131"/>
        <end position="155"/>
    </location>
</feature>
<evidence type="ECO:0000256" key="1">
    <source>
        <dbReference type="SAM" id="MobiDB-lite"/>
    </source>
</evidence>
<feature type="signal peptide" evidence="2">
    <location>
        <begin position="1"/>
        <end position="21"/>
    </location>
</feature>
<protein>
    <submittedName>
        <fullName evidence="3">Uncharacterized protein</fullName>
    </submittedName>
</protein>
<dbReference type="EnsemblMetazoa" id="CLYHEMT018850.1">
    <property type="protein sequence ID" value="CLYHEMP018850.1"/>
    <property type="gene ID" value="CLYHEMG018850"/>
</dbReference>
<evidence type="ECO:0000313" key="3">
    <source>
        <dbReference type="EnsemblMetazoa" id="CLYHEMP018850.1"/>
    </source>
</evidence>
<name>A0A7M5X836_9CNID</name>
<sequence>MKYAVIFFVLQFFCLMEFSHQRYVSIEDTEGPYRKPIPLMLHMDHIETPSFPLPNDVVQSGMQDTEQGGIQDTQDGMQDTQDGMQDMQDGMQRDTRSQWDFQRDMSMNEMLRNLELQGGMQDTRAKRLHLPGKYGRPALPPSPKRKHIRWYQTRK</sequence>
<keyword evidence="2" id="KW-0732">Signal</keyword>
<accession>A0A7M5X836</accession>
<organism evidence="3 4">
    <name type="scientific">Clytia hemisphaerica</name>
    <dbReference type="NCBI Taxonomy" id="252671"/>
    <lineage>
        <taxon>Eukaryota</taxon>
        <taxon>Metazoa</taxon>
        <taxon>Cnidaria</taxon>
        <taxon>Hydrozoa</taxon>
        <taxon>Hydroidolina</taxon>
        <taxon>Leptothecata</taxon>
        <taxon>Obeliida</taxon>
        <taxon>Clytiidae</taxon>
        <taxon>Clytia</taxon>
    </lineage>
</organism>
<dbReference type="AlphaFoldDB" id="A0A7M5X836"/>
<dbReference type="Proteomes" id="UP000594262">
    <property type="component" value="Unplaced"/>
</dbReference>
<proteinExistence type="predicted"/>